<proteinExistence type="predicted"/>
<feature type="compositionally biased region" description="Low complexity" evidence="3">
    <location>
        <begin position="327"/>
        <end position="339"/>
    </location>
</feature>
<organism evidence="5 6">
    <name type="scientific">Lunasporangiospora selenospora</name>
    <dbReference type="NCBI Taxonomy" id="979761"/>
    <lineage>
        <taxon>Eukaryota</taxon>
        <taxon>Fungi</taxon>
        <taxon>Fungi incertae sedis</taxon>
        <taxon>Mucoromycota</taxon>
        <taxon>Mortierellomycotina</taxon>
        <taxon>Mortierellomycetes</taxon>
        <taxon>Mortierellales</taxon>
        <taxon>Mortierellaceae</taxon>
        <taxon>Lunasporangiospora</taxon>
    </lineage>
</organism>
<dbReference type="GO" id="GO:0005874">
    <property type="term" value="C:microtubule"/>
    <property type="evidence" value="ECO:0007669"/>
    <property type="project" value="InterPro"/>
</dbReference>
<reference evidence="5" key="1">
    <citation type="journal article" date="2020" name="Fungal Divers.">
        <title>Resolving the Mortierellaceae phylogeny through synthesis of multi-gene phylogenetics and phylogenomics.</title>
        <authorList>
            <person name="Vandepol N."/>
            <person name="Liber J."/>
            <person name="Desiro A."/>
            <person name="Na H."/>
            <person name="Kennedy M."/>
            <person name="Barry K."/>
            <person name="Grigoriev I.V."/>
            <person name="Miller A.N."/>
            <person name="O'Donnell K."/>
            <person name="Stajich J.E."/>
            <person name="Bonito G."/>
        </authorList>
    </citation>
    <scope>NUCLEOTIDE SEQUENCE</scope>
    <source>
        <strain evidence="5">KOD1015</strain>
    </source>
</reference>
<evidence type="ECO:0000313" key="5">
    <source>
        <dbReference type="EMBL" id="KAF9579656.1"/>
    </source>
</evidence>
<dbReference type="EMBL" id="JAABOA010002597">
    <property type="protein sequence ID" value="KAF9579656.1"/>
    <property type="molecule type" value="Genomic_DNA"/>
</dbReference>
<feature type="compositionally biased region" description="Polar residues" evidence="3">
    <location>
        <begin position="406"/>
        <end position="420"/>
    </location>
</feature>
<name>A0A9P6KCC1_9FUNG</name>
<dbReference type="InterPro" id="IPR007965">
    <property type="entry name" value="GNAT_ATAT"/>
</dbReference>
<evidence type="ECO:0000256" key="3">
    <source>
        <dbReference type="SAM" id="MobiDB-lite"/>
    </source>
</evidence>
<dbReference type="Pfam" id="PF05301">
    <property type="entry name" value="Acetyltransf_16"/>
    <property type="match status" value="2"/>
</dbReference>
<feature type="compositionally biased region" description="Low complexity" evidence="3">
    <location>
        <begin position="180"/>
        <end position="200"/>
    </location>
</feature>
<dbReference type="PANTHER" id="PTHR12327:SF0">
    <property type="entry name" value="ALPHA-TUBULIN N-ACETYLTRANSFERASE 1"/>
    <property type="match status" value="1"/>
</dbReference>
<keyword evidence="2" id="KW-0012">Acyltransferase</keyword>
<dbReference type="PROSITE" id="PS51730">
    <property type="entry name" value="GNAT_ATAT"/>
    <property type="match status" value="1"/>
</dbReference>
<feature type="compositionally biased region" description="Gly residues" evidence="3">
    <location>
        <begin position="426"/>
        <end position="443"/>
    </location>
</feature>
<feature type="region of interest" description="Disordered" evidence="3">
    <location>
        <begin position="327"/>
        <end position="371"/>
    </location>
</feature>
<evidence type="ECO:0000256" key="1">
    <source>
        <dbReference type="ARBA" id="ARBA00022679"/>
    </source>
</evidence>
<dbReference type="OrthoDB" id="447510at2759"/>
<evidence type="ECO:0000259" key="4">
    <source>
        <dbReference type="PROSITE" id="PS51730"/>
    </source>
</evidence>
<feature type="region of interest" description="Disordered" evidence="3">
    <location>
        <begin position="180"/>
        <end position="208"/>
    </location>
</feature>
<feature type="compositionally biased region" description="Low complexity" evidence="3">
    <location>
        <begin position="347"/>
        <end position="363"/>
    </location>
</feature>
<dbReference type="PANTHER" id="PTHR12327">
    <property type="entry name" value="ALPHA-TUBULIN N-ACETYLTRANSFERASE 1"/>
    <property type="match status" value="1"/>
</dbReference>
<dbReference type="GO" id="GO:0019799">
    <property type="term" value="F:tubulin N-acetyltransferase activity"/>
    <property type="evidence" value="ECO:0007669"/>
    <property type="project" value="InterPro"/>
</dbReference>
<sequence length="485" mass="50543">MDFDFPLIPLLPQPITLVPASAFLSLENQRQAQLVFASSVSIGISKSASSGTLGASSNGPPSLLSTSVSSVSSGSFPTASSSSLTSSTSGSITLRSNQERLGAIVDALGEASAKAQELPTSITQRARLAQNPNQRVYILRTGLQNEEDHWLEQINMDSPLMHQAIQKSITVLNKALSATVPSTSSSATSSDNDDASSISSMEDMPTNRQALDGRALKKSALSRSEEKGVYVVGMLKMGEKRLFIVVEGIDPRQLAYDRPSPKLYQFLKKHFGLARYLPQPNQYAIFEGFMLQDCGKSIQVDDEKQLVAGRRTGTNLAGGITLGAGTPALSSSPSSASTPLPIPSPLPLETTQQSSSIPGGSPSNYTHADSGSVADYIGARPEQQQPQQTNRRVSSIFSSSINLSSPCATSGDRSITSSATGINNGDVGGNGGGSDGVGGGGGMATNVFAPAISSPANGSMTKKERISRMFASSIVFSDPAAASNS</sequence>
<evidence type="ECO:0000256" key="2">
    <source>
        <dbReference type="ARBA" id="ARBA00023315"/>
    </source>
</evidence>
<comment type="caution">
    <text evidence="5">The sequence shown here is derived from an EMBL/GenBank/DDBJ whole genome shotgun (WGS) entry which is preliminary data.</text>
</comment>
<feature type="domain" description="N-acetyltransferase" evidence="4">
    <location>
        <begin position="78"/>
        <end position="290"/>
    </location>
</feature>
<dbReference type="Gene3D" id="3.40.630.30">
    <property type="match status" value="2"/>
</dbReference>
<dbReference type="Proteomes" id="UP000780801">
    <property type="component" value="Unassembled WGS sequence"/>
</dbReference>
<dbReference type="InterPro" id="IPR038746">
    <property type="entry name" value="Atat"/>
</dbReference>
<accession>A0A9P6KCC1</accession>
<dbReference type="AlphaFoldDB" id="A0A9P6KCC1"/>
<feature type="region of interest" description="Disordered" evidence="3">
    <location>
        <begin position="401"/>
        <end position="443"/>
    </location>
</feature>
<keyword evidence="6" id="KW-1185">Reference proteome</keyword>
<protein>
    <submittedName>
        <fullName evidence="5">Alpha-tubulin N-acetyltransferase 1</fullName>
    </submittedName>
</protein>
<evidence type="ECO:0000313" key="6">
    <source>
        <dbReference type="Proteomes" id="UP000780801"/>
    </source>
</evidence>
<keyword evidence="1" id="KW-0808">Transferase</keyword>
<gene>
    <name evidence="5" type="primary">ATAT1</name>
    <name evidence="5" type="ORF">BGW38_003996</name>
</gene>